<evidence type="ECO:0000259" key="1">
    <source>
        <dbReference type="Pfam" id="PF23871"/>
    </source>
</evidence>
<dbReference type="Pfam" id="PF23871">
    <property type="entry name" value="DUF7226"/>
    <property type="match status" value="1"/>
</dbReference>
<reference evidence="2 3" key="1">
    <citation type="submission" date="2014-08" db="EMBL/GenBank/DDBJ databases">
        <title>Complete genome of a marine bacteria Jeotgalibacillus malaysiensis.</title>
        <authorList>
            <person name="Yaakop A.S."/>
            <person name="Chan K.-G."/>
            <person name="Goh K.M."/>
        </authorList>
    </citation>
    <scope>NUCLEOTIDE SEQUENCE [LARGE SCALE GENOMIC DNA]</scope>
    <source>
        <strain evidence="2 3">D5</strain>
        <plasmid evidence="3">Plasmid</plasmid>
    </source>
</reference>
<protein>
    <recommendedName>
        <fullName evidence="1">DUF7226 domain-containing protein</fullName>
    </recommendedName>
</protein>
<geneLocation type="plasmid" evidence="3"/>
<evidence type="ECO:0000313" key="2">
    <source>
        <dbReference type="EMBL" id="AJD93670.1"/>
    </source>
</evidence>
<evidence type="ECO:0000313" key="3">
    <source>
        <dbReference type="Proteomes" id="UP000031449"/>
    </source>
</evidence>
<dbReference type="EMBL" id="CP009417">
    <property type="protein sequence ID" value="AJD93670.1"/>
    <property type="molecule type" value="Genomic_DNA"/>
</dbReference>
<organism evidence="2 3">
    <name type="scientific">Jeotgalibacillus malaysiensis</name>
    <dbReference type="NCBI Taxonomy" id="1508404"/>
    <lineage>
        <taxon>Bacteria</taxon>
        <taxon>Bacillati</taxon>
        <taxon>Bacillota</taxon>
        <taxon>Bacilli</taxon>
        <taxon>Bacillales</taxon>
        <taxon>Caryophanaceae</taxon>
        <taxon>Jeotgalibacillus</taxon>
    </lineage>
</organism>
<proteinExistence type="predicted"/>
<keyword evidence="2" id="KW-0614">Plasmid</keyword>
<keyword evidence="3" id="KW-1185">Reference proteome</keyword>
<dbReference type="KEGG" id="jeo:JMA_43530"/>
<dbReference type="HOGENOM" id="CLU_1324914_0_0_9"/>
<name>A0A0B5ATX4_9BACL</name>
<dbReference type="AlphaFoldDB" id="A0A0B5ATX4"/>
<dbReference type="InterPro" id="IPR055650">
    <property type="entry name" value="DUF7226"/>
</dbReference>
<sequence>MTQQLSSAVVSQTTQSDLEVLLAQLQKEPNAEFLPLANNPHRFIEFLYFLRRQTGNLAHKEKISNHFKITERQVRFYAKAGEELFGLFHSPEPGYVALTALGKQLSFSRKEEVEQFLFSEMKKLPIVKAFLNKDVSIVKPQIVEEIQNNEKWVEEYSLVSIERRADTIRSWVDHIQRNGKPVSEREILKFVKENSAILSSLFSRRSA</sequence>
<accession>A0A0B5ATX4</accession>
<dbReference type="Proteomes" id="UP000031449">
    <property type="component" value="Plasmid unnamed"/>
</dbReference>
<dbReference type="OrthoDB" id="9774819at2"/>
<gene>
    <name evidence="2" type="ORF">JMA_43530</name>
</gene>
<dbReference type="BioCyc" id="JESP1508404:G14D9-13676-MONOMER"/>
<feature type="domain" description="DUF7226" evidence="1">
    <location>
        <begin position="45"/>
        <end position="175"/>
    </location>
</feature>